<dbReference type="Proteomes" id="UP001159042">
    <property type="component" value="Unassembled WGS sequence"/>
</dbReference>
<dbReference type="GO" id="GO:0005634">
    <property type="term" value="C:nucleus"/>
    <property type="evidence" value="ECO:0007669"/>
    <property type="project" value="TreeGrafter"/>
</dbReference>
<accession>A0AAV8V9D1</accession>
<evidence type="ECO:0000256" key="4">
    <source>
        <dbReference type="ARBA" id="ARBA00022723"/>
    </source>
</evidence>
<keyword evidence="3" id="KW-0949">S-adenosyl-L-methionine</keyword>
<dbReference type="SUPFAM" id="SSF82199">
    <property type="entry name" value="SET domain"/>
    <property type="match status" value="1"/>
</dbReference>
<evidence type="ECO:0000256" key="6">
    <source>
        <dbReference type="ARBA" id="ARBA00022833"/>
    </source>
</evidence>
<dbReference type="GO" id="GO:0042826">
    <property type="term" value="F:histone deacetylase binding"/>
    <property type="evidence" value="ECO:0007669"/>
    <property type="project" value="TreeGrafter"/>
</dbReference>
<dbReference type="InterPro" id="IPR052097">
    <property type="entry name" value="SET-MYND_domain_protein"/>
</dbReference>
<evidence type="ECO:0000313" key="11">
    <source>
        <dbReference type="Proteomes" id="UP001159042"/>
    </source>
</evidence>
<organism evidence="10 11">
    <name type="scientific">Exocentrus adspersus</name>
    <dbReference type="NCBI Taxonomy" id="1586481"/>
    <lineage>
        <taxon>Eukaryota</taxon>
        <taxon>Metazoa</taxon>
        <taxon>Ecdysozoa</taxon>
        <taxon>Arthropoda</taxon>
        <taxon>Hexapoda</taxon>
        <taxon>Insecta</taxon>
        <taxon>Pterygota</taxon>
        <taxon>Neoptera</taxon>
        <taxon>Endopterygota</taxon>
        <taxon>Coleoptera</taxon>
        <taxon>Polyphaga</taxon>
        <taxon>Cucujiformia</taxon>
        <taxon>Chrysomeloidea</taxon>
        <taxon>Cerambycidae</taxon>
        <taxon>Lamiinae</taxon>
        <taxon>Acanthocinini</taxon>
        <taxon>Exocentrus</taxon>
    </lineage>
</organism>
<keyword evidence="6" id="KW-0862">Zinc</keyword>
<dbReference type="PROSITE" id="PS50280">
    <property type="entry name" value="SET"/>
    <property type="match status" value="1"/>
</dbReference>
<evidence type="ECO:0000259" key="9">
    <source>
        <dbReference type="PROSITE" id="PS50865"/>
    </source>
</evidence>
<evidence type="ECO:0000313" key="10">
    <source>
        <dbReference type="EMBL" id="KAJ8910843.1"/>
    </source>
</evidence>
<dbReference type="Gene3D" id="6.10.140.2220">
    <property type="match status" value="1"/>
</dbReference>
<dbReference type="InterPro" id="IPR001214">
    <property type="entry name" value="SET_dom"/>
</dbReference>
<dbReference type="Gene3D" id="1.10.220.160">
    <property type="match status" value="1"/>
</dbReference>
<keyword evidence="11" id="KW-1185">Reference proteome</keyword>
<keyword evidence="1" id="KW-0489">Methyltransferase</keyword>
<sequence>MNTTQLINGKGRGCIMNGQSNLDSETESDNLESVKSEPYDIQTKYIFNQKFTNECDAFINYFQAIKNNGVMLNIMQEIENMGDYCDLFNDVNKDFYNSSLNAYSEPIPAEEQNESMLYASNLIRLIDTPEKGRCLVANTVIPKNKVLILEPPVVLQVKPLCTCVGDRESSLYRCHNCGIACKMFFTCEGCNVCIFCSRMCMLFAYENYHRYECYGVQRHFWSMEDTDYSYLSLRMMLYGASKKFKTNPIVGQPYGNAENNYPFISMLEYNFTELPRVKINEILYSSARNLLYLIMKTNFFNLYNDKKVDREEMYLYVGGLLVKHYCQAQINNIILKYPNLPASYGIDVISGTGKAICPTIALLNHSCSPNATLMVYYDSIAVKSVKTIKPGEEVTICYSEVDALMTLSERQTITEELFFFTCKCYFCEYERHWAEAPYKCLMCGIGKAKNVEVENKSVGYCTRCQKYFSLSSLADNLKVARICQNLYKATYAIEHVTRLAECYGQVFPPNSWNLLDVYKLLYEKHVLGEEKPLEAIKYGLLSFNILEHYVSRLYLPLLIAKVKFVVGVLNMRNFPKIKNVSEPEFDTMRIFVSEIIKMKEDLEFYLPEQRILFHQEIMIKVHEAFKAMQLN</sequence>
<dbReference type="PANTHER" id="PTHR46165:SF2">
    <property type="entry name" value="SET AND MYND DOMAIN-CONTAINING PROTEIN 4"/>
    <property type="match status" value="1"/>
</dbReference>
<reference evidence="10 11" key="1">
    <citation type="journal article" date="2023" name="Insect Mol. Biol.">
        <title>Genome sequencing provides insights into the evolution of gene families encoding plant cell wall-degrading enzymes in longhorned beetles.</title>
        <authorList>
            <person name="Shin N.R."/>
            <person name="Okamura Y."/>
            <person name="Kirsch R."/>
            <person name="Pauchet Y."/>
        </authorList>
    </citation>
    <scope>NUCLEOTIDE SEQUENCE [LARGE SCALE GENOMIC DNA]</scope>
    <source>
        <strain evidence="10">EAD_L_NR</strain>
    </source>
</reference>
<dbReference type="GO" id="GO:0008757">
    <property type="term" value="F:S-adenosylmethionine-dependent methyltransferase activity"/>
    <property type="evidence" value="ECO:0007669"/>
    <property type="project" value="UniProtKB-ARBA"/>
</dbReference>
<feature type="domain" description="SET" evidence="8">
    <location>
        <begin position="121"/>
        <end position="399"/>
    </location>
</feature>
<dbReference type="SMART" id="SM00317">
    <property type="entry name" value="SET"/>
    <property type="match status" value="1"/>
</dbReference>
<dbReference type="GO" id="GO:0005737">
    <property type="term" value="C:cytoplasm"/>
    <property type="evidence" value="ECO:0007669"/>
    <property type="project" value="TreeGrafter"/>
</dbReference>
<dbReference type="GO" id="GO:0008276">
    <property type="term" value="F:protein methyltransferase activity"/>
    <property type="evidence" value="ECO:0007669"/>
    <property type="project" value="UniProtKB-ARBA"/>
</dbReference>
<dbReference type="Gene3D" id="2.170.270.10">
    <property type="entry name" value="SET domain"/>
    <property type="match status" value="1"/>
</dbReference>
<evidence type="ECO:0000256" key="7">
    <source>
        <dbReference type="PROSITE-ProRule" id="PRU00134"/>
    </source>
</evidence>
<keyword evidence="4" id="KW-0479">Metal-binding</keyword>
<evidence type="ECO:0000259" key="8">
    <source>
        <dbReference type="PROSITE" id="PS50280"/>
    </source>
</evidence>
<feature type="domain" description="MYND-type" evidence="9">
    <location>
        <begin position="174"/>
        <end position="213"/>
    </location>
</feature>
<evidence type="ECO:0000256" key="3">
    <source>
        <dbReference type="ARBA" id="ARBA00022691"/>
    </source>
</evidence>
<dbReference type="Pfam" id="PF00856">
    <property type="entry name" value="SET"/>
    <property type="match status" value="1"/>
</dbReference>
<dbReference type="GO" id="GO:0008270">
    <property type="term" value="F:zinc ion binding"/>
    <property type="evidence" value="ECO:0007669"/>
    <property type="project" value="UniProtKB-KW"/>
</dbReference>
<dbReference type="GO" id="GO:0008170">
    <property type="term" value="F:N-methyltransferase activity"/>
    <property type="evidence" value="ECO:0007669"/>
    <property type="project" value="UniProtKB-ARBA"/>
</dbReference>
<dbReference type="InterPro" id="IPR046341">
    <property type="entry name" value="SET_dom_sf"/>
</dbReference>
<dbReference type="PROSITE" id="PS50865">
    <property type="entry name" value="ZF_MYND_2"/>
    <property type="match status" value="1"/>
</dbReference>
<evidence type="ECO:0008006" key="12">
    <source>
        <dbReference type="Google" id="ProtNLM"/>
    </source>
</evidence>
<keyword evidence="5 7" id="KW-0863">Zinc-finger</keyword>
<comment type="caution">
    <text evidence="10">The sequence shown here is derived from an EMBL/GenBank/DDBJ whole genome shotgun (WGS) entry which is preliminary data.</text>
</comment>
<name>A0AAV8V9D1_9CUCU</name>
<protein>
    <recommendedName>
        <fullName evidence="12">SET domain-containing protein</fullName>
    </recommendedName>
</protein>
<dbReference type="PROSITE" id="PS01360">
    <property type="entry name" value="ZF_MYND_1"/>
    <property type="match status" value="1"/>
</dbReference>
<dbReference type="InterPro" id="IPR002893">
    <property type="entry name" value="Znf_MYND"/>
</dbReference>
<gene>
    <name evidence="10" type="ORF">NQ315_015578</name>
</gene>
<dbReference type="EMBL" id="JANEYG010000239">
    <property type="protein sequence ID" value="KAJ8910843.1"/>
    <property type="molecule type" value="Genomic_DNA"/>
</dbReference>
<evidence type="ECO:0000256" key="5">
    <source>
        <dbReference type="ARBA" id="ARBA00022771"/>
    </source>
</evidence>
<dbReference type="GO" id="GO:0032259">
    <property type="term" value="P:methylation"/>
    <property type="evidence" value="ECO:0007669"/>
    <property type="project" value="UniProtKB-KW"/>
</dbReference>
<dbReference type="PANTHER" id="PTHR46165">
    <property type="entry name" value="SET AND MYND DOMAIN-CONTAINING PROTEIN 4"/>
    <property type="match status" value="1"/>
</dbReference>
<evidence type="ECO:0000256" key="2">
    <source>
        <dbReference type="ARBA" id="ARBA00022679"/>
    </source>
</evidence>
<evidence type="ECO:0000256" key="1">
    <source>
        <dbReference type="ARBA" id="ARBA00022603"/>
    </source>
</evidence>
<dbReference type="AlphaFoldDB" id="A0AAV8V9D1"/>
<keyword evidence="2" id="KW-0808">Transferase</keyword>
<proteinExistence type="predicted"/>